<name>A0A0S3F312_9SPHN</name>
<dbReference type="InterPro" id="IPR038666">
    <property type="entry name" value="SSP1_head-tail_sf"/>
</dbReference>
<evidence type="ECO:0008006" key="3">
    <source>
        <dbReference type="Google" id="ProtNLM"/>
    </source>
</evidence>
<dbReference type="NCBIfam" id="TIGR01563">
    <property type="entry name" value="gp16_SPP1"/>
    <property type="match status" value="1"/>
</dbReference>
<evidence type="ECO:0000313" key="1">
    <source>
        <dbReference type="EMBL" id="ALR22075.1"/>
    </source>
</evidence>
<dbReference type="InterPro" id="IPR008767">
    <property type="entry name" value="Phage_SPP1_head-tail_adaptor"/>
</dbReference>
<gene>
    <name evidence="1" type="ORF">ATN00_18950</name>
</gene>
<dbReference type="AlphaFoldDB" id="A0A0S3F312"/>
<sequence>MDRRITLQRYTETRNAYNEVVMTWADLATVYAEVRQQGGREFLAAAQETASKRVVFFIRWYPGLTTADRIFYDGRLHNIVEVREIGRRDGVELHTVAAA</sequence>
<dbReference type="STRING" id="1332080.ATN00_18950"/>
<accession>A0A0S3F312</accession>
<keyword evidence="2" id="KW-1185">Reference proteome</keyword>
<dbReference type="Gene3D" id="2.40.10.270">
    <property type="entry name" value="Bacteriophage SPP1 head-tail adaptor protein"/>
    <property type="match status" value="1"/>
</dbReference>
<dbReference type="Pfam" id="PF05521">
    <property type="entry name" value="Phage_HCP"/>
    <property type="match status" value="1"/>
</dbReference>
<evidence type="ECO:0000313" key="2">
    <source>
        <dbReference type="Proteomes" id="UP000056968"/>
    </source>
</evidence>
<protein>
    <recommendedName>
        <fullName evidence="3">Head-tail adaptor protein</fullName>
    </recommendedName>
</protein>
<dbReference type="KEGG" id="sbd:ATN00_18950"/>
<dbReference type="Proteomes" id="UP000056968">
    <property type="component" value="Chromosome"/>
</dbReference>
<proteinExistence type="predicted"/>
<reference evidence="1 2" key="1">
    <citation type="submission" date="2015-11" db="EMBL/GenBank/DDBJ databases">
        <title>A Two-component Flavoprotein Monooxygenase System MeaXY Responsible for para-Hydroxylation of 2-Methyl-6-ethylaniline and 2,6-Diethylaniline in Sphingobium baderi DE-13.</title>
        <authorList>
            <person name="Cheng M."/>
            <person name="Meng Q."/>
            <person name="Yang Y."/>
            <person name="Chu C."/>
            <person name="Yan X."/>
            <person name="He J."/>
            <person name="Li S."/>
        </authorList>
    </citation>
    <scope>NUCLEOTIDE SEQUENCE [LARGE SCALE GENOMIC DNA]</scope>
    <source>
        <strain evidence="1 2">DE-13</strain>
    </source>
</reference>
<organism evidence="1 2">
    <name type="scientific">Sphingobium baderi</name>
    <dbReference type="NCBI Taxonomy" id="1332080"/>
    <lineage>
        <taxon>Bacteria</taxon>
        <taxon>Pseudomonadati</taxon>
        <taxon>Pseudomonadota</taxon>
        <taxon>Alphaproteobacteria</taxon>
        <taxon>Sphingomonadales</taxon>
        <taxon>Sphingomonadaceae</taxon>
        <taxon>Sphingobium</taxon>
    </lineage>
</organism>
<dbReference type="EMBL" id="CP013264">
    <property type="protein sequence ID" value="ALR22075.1"/>
    <property type="molecule type" value="Genomic_DNA"/>
</dbReference>